<dbReference type="EMBL" id="AAYG02000038">
    <property type="protein sequence ID" value="EDN75761.1"/>
    <property type="molecule type" value="Genomic_DNA"/>
</dbReference>
<comment type="caution">
    <text evidence="1">The sequence shown here is derived from an EMBL/GenBank/DDBJ whole genome shotgun (WGS) entry which is preliminary data.</text>
</comment>
<name>A7B8J1_MEDG7</name>
<reference evidence="1 2" key="1">
    <citation type="submission" date="2007-04" db="EMBL/GenBank/DDBJ databases">
        <authorList>
            <person name="Fulton L."/>
            <person name="Clifton S."/>
            <person name="Fulton B."/>
            <person name="Xu J."/>
            <person name="Minx P."/>
            <person name="Pepin K.H."/>
            <person name="Johnson M."/>
            <person name="Thiruvilangam P."/>
            <person name="Bhonagiri V."/>
            <person name="Nash W.E."/>
            <person name="Mardis E.R."/>
            <person name="Wilson R.K."/>
        </authorList>
    </citation>
    <scope>NUCLEOTIDE SEQUENCE [LARGE SCALE GENOMIC DNA]</scope>
    <source>
        <strain evidence="1 2">ATCC 29149</strain>
    </source>
</reference>
<protein>
    <submittedName>
        <fullName evidence="1">Uncharacterized protein</fullName>
    </submittedName>
</protein>
<accession>A7B8J1</accession>
<evidence type="ECO:0000313" key="2">
    <source>
        <dbReference type="Proteomes" id="UP000004410"/>
    </source>
</evidence>
<proteinExistence type="predicted"/>
<dbReference type="AlphaFoldDB" id="A7B8J1"/>
<dbReference type="Proteomes" id="UP000004410">
    <property type="component" value="Unassembled WGS sequence"/>
</dbReference>
<gene>
    <name evidence="1" type="ORF">RUMGNA_03913</name>
</gene>
<sequence>MLPFTLDVGILSTYVNQVIKQIRKKNEIRNITEKH</sequence>
<organism evidence="1 2">
    <name type="scientific">Mediterraneibacter gnavus (strain ATCC 29149 / DSM 114966 / JCM 6515 / VPI C7-9)</name>
    <name type="common">Ruminococcus gnavus</name>
    <dbReference type="NCBI Taxonomy" id="411470"/>
    <lineage>
        <taxon>Bacteria</taxon>
        <taxon>Bacillati</taxon>
        <taxon>Bacillota</taxon>
        <taxon>Clostridia</taxon>
        <taxon>Lachnospirales</taxon>
        <taxon>Lachnospiraceae</taxon>
        <taxon>Mediterraneibacter</taxon>
    </lineage>
</organism>
<dbReference type="PaxDb" id="411470-RUMGNA_03913"/>
<reference evidence="1 2" key="2">
    <citation type="submission" date="2007-06" db="EMBL/GenBank/DDBJ databases">
        <title>Draft genome sequence of Ruminococcus gnavus (ATCC 29149).</title>
        <authorList>
            <person name="Sudarsanam P."/>
            <person name="Ley R."/>
            <person name="Guruge J."/>
            <person name="Turnbaugh P.J."/>
            <person name="Mahowald M."/>
            <person name="Liep D."/>
            <person name="Gordon J."/>
        </authorList>
    </citation>
    <scope>NUCLEOTIDE SEQUENCE [LARGE SCALE GENOMIC DNA]</scope>
    <source>
        <strain evidence="1 2">ATCC 29149</strain>
    </source>
</reference>
<evidence type="ECO:0000313" key="1">
    <source>
        <dbReference type="EMBL" id="EDN75761.1"/>
    </source>
</evidence>